<comment type="subcellular location">
    <subcellularLocation>
        <location evidence="1">Cell membrane</location>
        <topology evidence="1">Peripheral membrane protein</topology>
    </subcellularLocation>
</comment>
<comment type="similarity">
    <text evidence="2">Belongs to the ABC transporter superfamily.</text>
</comment>
<organism evidence="10 11">
    <name type="scientific">Burkholderia cenocepacia</name>
    <dbReference type="NCBI Taxonomy" id="95486"/>
    <lineage>
        <taxon>Bacteria</taxon>
        <taxon>Pseudomonadati</taxon>
        <taxon>Pseudomonadota</taxon>
        <taxon>Betaproteobacteria</taxon>
        <taxon>Burkholderiales</taxon>
        <taxon>Burkholderiaceae</taxon>
        <taxon>Burkholderia</taxon>
        <taxon>Burkholderia cepacia complex</taxon>
    </lineage>
</organism>
<evidence type="ECO:0000256" key="2">
    <source>
        <dbReference type="ARBA" id="ARBA00005417"/>
    </source>
</evidence>
<keyword evidence="7" id="KW-0067">ATP-binding</keyword>
<dbReference type="GO" id="GO:0016887">
    <property type="term" value="F:ATP hydrolysis activity"/>
    <property type="evidence" value="ECO:0007669"/>
    <property type="project" value="InterPro"/>
</dbReference>
<evidence type="ECO:0000256" key="3">
    <source>
        <dbReference type="ARBA" id="ARBA00022448"/>
    </source>
</evidence>
<dbReference type="AlphaFoldDB" id="A0A1V2VTL2"/>
<dbReference type="InterPro" id="IPR050086">
    <property type="entry name" value="MetN_ABC_transporter-like"/>
</dbReference>
<evidence type="ECO:0000256" key="5">
    <source>
        <dbReference type="ARBA" id="ARBA00022519"/>
    </source>
</evidence>
<reference evidence="10 11" key="1">
    <citation type="submission" date="2016-08" db="EMBL/GenBank/DDBJ databases">
        <authorList>
            <person name="Seilhamer J.J."/>
        </authorList>
    </citation>
    <scope>NUCLEOTIDE SEQUENCE [LARGE SCALE GENOMIC DNA]</scope>
    <source>
        <strain evidence="10 11">VC14762</strain>
    </source>
</reference>
<evidence type="ECO:0000256" key="7">
    <source>
        <dbReference type="ARBA" id="ARBA00022840"/>
    </source>
</evidence>
<comment type="caution">
    <text evidence="10">The sequence shown here is derived from an EMBL/GenBank/DDBJ whole genome shotgun (WGS) entry which is preliminary data.</text>
</comment>
<dbReference type="GO" id="GO:0005524">
    <property type="term" value="F:ATP binding"/>
    <property type="evidence" value="ECO:0007669"/>
    <property type="project" value="UniProtKB-KW"/>
</dbReference>
<keyword evidence="8" id="KW-0472">Membrane</keyword>
<keyword evidence="6" id="KW-0547">Nucleotide-binding</keyword>
<feature type="domain" description="ABC transporter" evidence="9">
    <location>
        <begin position="2"/>
        <end position="233"/>
    </location>
</feature>
<keyword evidence="5" id="KW-0997">Cell inner membrane</keyword>
<proteinExistence type="inferred from homology"/>
<evidence type="ECO:0000259" key="9">
    <source>
        <dbReference type="PROSITE" id="PS50893"/>
    </source>
</evidence>
<name>A0A1V2VTL2_9BURK</name>
<dbReference type="SMART" id="SM00382">
    <property type="entry name" value="AAA"/>
    <property type="match status" value="1"/>
</dbReference>
<gene>
    <name evidence="10" type="ORF">A8E72_33995</name>
</gene>
<dbReference type="PANTHER" id="PTHR43166:SF9">
    <property type="entry name" value="GLUTAMATE_ASPARTATE IMPORT ATP-BINDING PROTEIN GLTL"/>
    <property type="match status" value="1"/>
</dbReference>
<keyword evidence="3" id="KW-0813">Transport</keyword>
<dbReference type="InterPro" id="IPR027417">
    <property type="entry name" value="P-loop_NTPase"/>
</dbReference>
<protein>
    <recommendedName>
        <fullName evidence="9">ABC transporter domain-containing protein</fullName>
    </recommendedName>
</protein>
<sequence>MITIQNLQKYYGKKLILDIESLRIRRGDVCVLTGPSGAGKTTLGNVLVGLEDYQGEIQIDGKNLVDYSSQERAQHIGMVFQDFGLFANYTALENIMLAQVKVLGRTEEEARKIALQQLEKVHMTVHMDKYPSELSGGQKQRIAIARTLAMNPEVIVLDEPTASLDRQNIKSAIANLKELAQEGTTMLIVTHDLEFAQKVSNRVVFMHSGKILEDVSTEKFFTAPETQEARELLAEM</sequence>
<dbReference type="Gene3D" id="3.40.50.300">
    <property type="entry name" value="P-loop containing nucleotide triphosphate hydrolases"/>
    <property type="match status" value="1"/>
</dbReference>
<evidence type="ECO:0000256" key="6">
    <source>
        <dbReference type="ARBA" id="ARBA00022741"/>
    </source>
</evidence>
<dbReference type="Pfam" id="PF00005">
    <property type="entry name" value="ABC_tran"/>
    <property type="match status" value="1"/>
</dbReference>
<dbReference type="RefSeq" id="WP_077176786.1">
    <property type="nucleotide sequence ID" value="NZ_MUTB01000172.1"/>
</dbReference>
<dbReference type="Proteomes" id="UP000188543">
    <property type="component" value="Unassembled WGS sequence"/>
</dbReference>
<evidence type="ECO:0000313" key="11">
    <source>
        <dbReference type="Proteomes" id="UP000188543"/>
    </source>
</evidence>
<keyword evidence="4" id="KW-1003">Cell membrane</keyword>
<dbReference type="InterPro" id="IPR017871">
    <property type="entry name" value="ABC_transporter-like_CS"/>
</dbReference>
<dbReference type="GO" id="GO:0005886">
    <property type="term" value="C:plasma membrane"/>
    <property type="evidence" value="ECO:0007669"/>
    <property type="project" value="UniProtKB-SubCell"/>
</dbReference>
<dbReference type="PANTHER" id="PTHR43166">
    <property type="entry name" value="AMINO ACID IMPORT ATP-BINDING PROTEIN"/>
    <property type="match status" value="1"/>
</dbReference>
<dbReference type="PROSITE" id="PS50893">
    <property type="entry name" value="ABC_TRANSPORTER_2"/>
    <property type="match status" value="1"/>
</dbReference>
<evidence type="ECO:0000256" key="4">
    <source>
        <dbReference type="ARBA" id="ARBA00022475"/>
    </source>
</evidence>
<evidence type="ECO:0000313" key="10">
    <source>
        <dbReference type="EMBL" id="ONU76326.1"/>
    </source>
</evidence>
<evidence type="ECO:0000256" key="8">
    <source>
        <dbReference type="ARBA" id="ARBA00023136"/>
    </source>
</evidence>
<evidence type="ECO:0000256" key="1">
    <source>
        <dbReference type="ARBA" id="ARBA00004202"/>
    </source>
</evidence>
<dbReference type="SUPFAM" id="SSF52540">
    <property type="entry name" value="P-loop containing nucleoside triphosphate hydrolases"/>
    <property type="match status" value="1"/>
</dbReference>
<accession>A0A1V2VTL2</accession>
<dbReference type="PROSITE" id="PS00211">
    <property type="entry name" value="ABC_TRANSPORTER_1"/>
    <property type="match status" value="1"/>
</dbReference>
<dbReference type="InterPro" id="IPR003593">
    <property type="entry name" value="AAA+_ATPase"/>
</dbReference>
<dbReference type="EMBL" id="MUTJ01000100">
    <property type="protein sequence ID" value="ONU76326.1"/>
    <property type="molecule type" value="Genomic_DNA"/>
</dbReference>
<dbReference type="InterPro" id="IPR003439">
    <property type="entry name" value="ABC_transporter-like_ATP-bd"/>
</dbReference>